<evidence type="ECO:0000313" key="19">
    <source>
        <dbReference type="Proteomes" id="UP001159428"/>
    </source>
</evidence>
<dbReference type="PROSITE" id="PS00010">
    <property type="entry name" value="ASX_HYDROXYL"/>
    <property type="match status" value="14"/>
</dbReference>
<dbReference type="SMART" id="SM00282">
    <property type="entry name" value="LamG"/>
    <property type="match status" value="3"/>
</dbReference>
<feature type="disulfide bond" evidence="13">
    <location>
        <begin position="492"/>
        <end position="501"/>
    </location>
</feature>
<feature type="disulfide bond" evidence="13">
    <location>
        <begin position="698"/>
        <end position="707"/>
    </location>
</feature>
<proteinExistence type="predicted"/>
<feature type="domain" description="EGF-like" evidence="17">
    <location>
        <begin position="748"/>
        <end position="784"/>
    </location>
</feature>
<feature type="disulfide bond" evidence="13">
    <location>
        <begin position="297"/>
        <end position="306"/>
    </location>
</feature>
<feature type="disulfide bond" evidence="13">
    <location>
        <begin position="1909"/>
        <end position="1918"/>
    </location>
</feature>
<feature type="disulfide bond" evidence="13">
    <location>
        <begin position="1815"/>
        <end position="1832"/>
    </location>
</feature>
<dbReference type="InterPro" id="IPR013032">
    <property type="entry name" value="EGF-like_CS"/>
</dbReference>
<dbReference type="InterPro" id="IPR000742">
    <property type="entry name" value="EGF"/>
</dbReference>
<dbReference type="FunFam" id="2.10.25.10:FF:000321">
    <property type="entry name" value="Protein delta homolog 1"/>
    <property type="match status" value="1"/>
</dbReference>
<feature type="domain" description="EGF-like" evidence="17">
    <location>
        <begin position="1883"/>
        <end position="1919"/>
    </location>
</feature>
<evidence type="ECO:0008006" key="20">
    <source>
        <dbReference type="Google" id="ProtNLM"/>
    </source>
</evidence>
<dbReference type="GO" id="GO:0016020">
    <property type="term" value="C:membrane"/>
    <property type="evidence" value="ECO:0007669"/>
    <property type="project" value="UniProtKB-SubCell"/>
</dbReference>
<feature type="domain" description="EGF-like" evidence="17">
    <location>
        <begin position="467"/>
        <end position="502"/>
    </location>
</feature>
<feature type="domain" description="EGF-like" evidence="17">
    <location>
        <begin position="390"/>
        <end position="426"/>
    </location>
</feature>
<dbReference type="GO" id="GO:0009952">
    <property type="term" value="P:anterior/posterior pattern specification"/>
    <property type="evidence" value="ECO:0007669"/>
    <property type="project" value="UniProtKB-ARBA"/>
</dbReference>
<feature type="domain" description="EGF-like" evidence="17">
    <location>
        <begin position="1431"/>
        <end position="1466"/>
    </location>
</feature>
<feature type="domain" description="EGF-like" evidence="17">
    <location>
        <begin position="1728"/>
        <end position="1765"/>
    </location>
</feature>
<feature type="disulfide bond" evidence="13">
    <location>
        <begin position="1586"/>
        <end position="1595"/>
    </location>
</feature>
<dbReference type="InterPro" id="IPR001791">
    <property type="entry name" value="Laminin_G"/>
</dbReference>
<dbReference type="Pfam" id="PF07645">
    <property type="entry name" value="EGF_CA"/>
    <property type="match status" value="3"/>
</dbReference>
<keyword evidence="10 15" id="KW-0472">Membrane</keyword>
<keyword evidence="12" id="KW-0325">Glycoprotein</keyword>
<feature type="disulfide bond" evidence="13">
    <location>
        <begin position="1435"/>
        <end position="1445"/>
    </location>
</feature>
<feature type="domain" description="EGF-like" evidence="17">
    <location>
        <begin position="504"/>
        <end position="539"/>
    </location>
</feature>
<feature type="disulfide bond" evidence="13">
    <location>
        <begin position="977"/>
        <end position="986"/>
    </location>
</feature>
<feature type="domain" description="Laminin G" evidence="16">
    <location>
        <begin position="786"/>
        <end position="950"/>
    </location>
</feature>
<feature type="domain" description="EGF-like" evidence="17">
    <location>
        <begin position="672"/>
        <end position="708"/>
    </location>
</feature>
<feature type="disulfide bond" evidence="13">
    <location>
        <begin position="416"/>
        <end position="425"/>
    </location>
</feature>
<feature type="domain" description="EGF-like" evidence="17">
    <location>
        <begin position="1846"/>
        <end position="1881"/>
    </location>
</feature>
<dbReference type="SMART" id="SM00179">
    <property type="entry name" value="EGF_CA"/>
    <property type="match status" value="29"/>
</dbReference>
<dbReference type="SMART" id="SM00181">
    <property type="entry name" value="EGF"/>
    <property type="match status" value="30"/>
</dbReference>
<evidence type="ECO:0000256" key="1">
    <source>
        <dbReference type="ARBA" id="ARBA00004479"/>
    </source>
</evidence>
<dbReference type="GO" id="GO:0120025">
    <property type="term" value="C:plasma membrane bounded cell projection"/>
    <property type="evidence" value="ECO:0007669"/>
    <property type="project" value="UniProtKB-ARBA"/>
</dbReference>
<feature type="disulfide bond" evidence="13">
    <location>
        <begin position="1834"/>
        <end position="1843"/>
    </location>
</feature>
<comment type="caution">
    <text evidence="18">The sequence shown here is derived from an EMBL/GenBank/DDBJ whole genome shotgun (WGS) entry which is preliminary data.</text>
</comment>
<dbReference type="CDD" id="cd00054">
    <property type="entry name" value="EGF_CA"/>
    <property type="match status" value="17"/>
</dbReference>
<dbReference type="GO" id="GO:0071944">
    <property type="term" value="C:cell periphery"/>
    <property type="evidence" value="ECO:0007669"/>
    <property type="project" value="UniProtKB-ARBA"/>
</dbReference>
<dbReference type="PRINTS" id="PR00010">
    <property type="entry name" value="EGFBLOOD"/>
</dbReference>
<evidence type="ECO:0000259" key="16">
    <source>
        <dbReference type="PROSITE" id="PS50025"/>
    </source>
</evidence>
<evidence type="ECO:0000256" key="7">
    <source>
        <dbReference type="ARBA" id="ARBA00022837"/>
    </source>
</evidence>
<keyword evidence="8" id="KW-0914">Notch signaling pathway</keyword>
<sequence>MQVSSASIPLKNGFDFSFRTCSGGVLLDQKGSSNGFVRIEVVRTTVNYTRIPVLFIPSHLRMTWKVNGTEESVTIGKDLDKNILHQVQFTPGSGQVNSTLTLSGLTTQFVQMPNTILEFVSSGPLYAGSHISGGEGFVGCITSGQNIPLPNSISVNVNANCPLGQSGCPAKVCPAGFTGYYCELNIDDCASAKCHHYSTCVDLVNNFSCSCGPRWTGQLCDIFLGSLCNKTNNNNTDVCKNGGVCRDTSDKNNYTCTCKPGYTGRNCENEFDPCKSYPCKQGGTCSKLSADDFKCDCPSGFKGKQCQEDINDCAAFPCGHAGTCIDGINNYTCNCTGSGFTGPSCQEDINECNSTNKPCHPINTAQCINHDGFYQCVCKQGFNGKNCYEDLNDCRSDPCQNGGTCIDEVNSYRCKCMDGFTGTLCEINIDDCLNHNCNNNSICDDGVNNYTCVCKPGFNGSQCENDLNDHCWSVNCNNGTCKSGNSSFRCECFPGFNGTYCENEINECEGVSCNCGSCTDLIGAFRCDCDPWTTGRYCETDIDECANKSQCSVDKRQGICQNINITKETCDNRKKGAECYCTPGFTGANCQDNVDYCLQYAPCQNQANCTDGKEVNEYSCTCASGWTGRNCDVDIDECQLGYCQNNATCNNTLGNYACACLPGFTDHNCSTNINDCQPDPCENGGNCTDLINGFTCACQPGYDGKNCSNDIDECGSNPCQNNATCIDAIADVNCTCTANFTGKYCELELSSCIPNPCKNNGTCDLQNNNFTCTCAAGFGGVHCENITTVGLNGSSFMDFHVGKQMFELSFQFRTTLNHGLLGTDSGSNFLVFLDKNEVHVLYNNTKKLSAGKKASLSNGLWHTVFINISADSIILIVDNSSCGELCQTSSPLRAQANVSKFYIGGSSSPVNYLHNTLYNFTGCIQDVTIDMETVIPTSAVVELHNTVTGCPREEVCLSNPCANGQCIDEWIKFSCDCTRPWIGSRCNTTVTPGTFGATEPLNTGSSRRRRNADSMHNVSFAKFLTNGTRFDSAAELSFFIRTRELRGLIILMTDNQDHHISVVIDQGMLFVQTTSNGHTSNNTINGRVSDGHWHFVEIRNNMSRFDNLTMVTGPIVNKDIKLTWTYLGGLDDFSLYPEADIIRTPFRGCLQDIQLNKKLFDFGFNDASLISTDRYTLLDSGGLGEGCKGMNVCRSLPCGDGGYCKDLWNKYQCECKPRYGGPDCALYGCSLVNLCPHNTTCLDIGENYECVHPFTFNGSASRAEFTLVSSVNVSMDVSLRVRTRESSAVLIHIRQGYDRFFKMALDDGQINISFALNGDKGGISLDNQVNDGHWHKIMFKMTDNQSYLTVDGSTTIDSSKYSINEITSLLNNTLVVVGGSAFKGCIDNVRIGDLLLPFVDYYNSTLNVSHVTPLEPHFQVNKTELKFGCHSDDVCGPAPCVRGTCSDEWNLFNCACPEGWAGRICTLTANMTCAHSPCVNGTCSNLTDVGKATNQKQVSDVGFDMFECKCTQGFEGKLCENATNECVPDPCENGANCTDLHLDYNCTCPRGYAGKNCSTNIDECVNNNCTNYSTCVDGIGLYSCSCVTGFNGTFCEQDINECEVTMPLGPCNVSGTHNCSNLVGGYKCVCKQGFFGELCQYDFSMKCELDNPCQNGGNCSDNATAVSCSCPEGYNGTFCQNDIHECEDEPCMNNGTCIDSHVNSTSRMFPGYKCNCTNDFEGQRCEKKIDLCESEPCKNNATCERLAYNKYQCNCTPEYKGENCSIFRACYSRPCQNGATCNESYNPNNYSCSCPLGFYGRNCEKVIDYCSPDPCRNNATCVNLNREGKYFCNCTEGFGNINCSGLLTFCDPDPCINGNCTPLMDTFQCECNPGYTGKNCIELINKCDSNPCLNGGTCTSTDGSFRCECESGWVGETCQYVHPCNSSPCENGATCKSTDQAGNFSCLCRDYFIGTRCEISQEPTDPSERSGGSQAILIGGSIAACIIAMLLFVLLVIVLKKRTSNGTYNPSKEELEAGRVELDSMLKPPPPERLI</sequence>
<dbReference type="FunFam" id="2.10.25.10:FF:000012">
    <property type="entry name" value="Delta-like protein"/>
    <property type="match status" value="1"/>
</dbReference>
<feature type="disulfide bond" evidence="13">
    <location>
        <begin position="1755"/>
        <end position="1764"/>
    </location>
</feature>
<dbReference type="SUPFAM" id="SSF57184">
    <property type="entry name" value="Growth factor receptor domain"/>
    <property type="match status" value="1"/>
</dbReference>
<evidence type="ECO:0000313" key="18">
    <source>
        <dbReference type="EMBL" id="CAH3142837.1"/>
    </source>
</evidence>
<feature type="transmembrane region" description="Helical" evidence="15">
    <location>
        <begin position="1975"/>
        <end position="1999"/>
    </location>
</feature>
<dbReference type="FunFam" id="2.10.25.10:FF:000122">
    <property type="entry name" value="Protein crumbs homolog 2"/>
    <property type="match status" value="1"/>
</dbReference>
<feature type="disulfide bond" evidence="13">
    <location>
        <begin position="508"/>
        <end position="518"/>
    </location>
</feature>
<dbReference type="Pfam" id="PF00008">
    <property type="entry name" value="EGF"/>
    <property type="match status" value="11"/>
</dbReference>
<feature type="disulfide bond" evidence="13">
    <location>
        <begin position="258"/>
        <end position="267"/>
    </location>
</feature>
<dbReference type="FunFam" id="2.10.25.10:FF:000080">
    <property type="entry name" value="Neurogenic locus notch 1"/>
    <property type="match status" value="1"/>
</dbReference>
<protein>
    <recommendedName>
        <fullName evidence="20">CRUMBS</fullName>
    </recommendedName>
</protein>
<organism evidence="18 19">
    <name type="scientific">Pocillopora meandrina</name>
    <dbReference type="NCBI Taxonomy" id="46732"/>
    <lineage>
        <taxon>Eukaryota</taxon>
        <taxon>Metazoa</taxon>
        <taxon>Cnidaria</taxon>
        <taxon>Anthozoa</taxon>
        <taxon>Hexacorallia</taxon>
        <taxon>Scleractinia</taxon>
        <taxon>Astrocoeniina</taxon>
        <taxon>Pocilloporidae</taxon>
        <taxon>Pocillopora</taxon>
    </lineage>
</organism>
<feature type="disulfide bond" evidence="13">
    <location>
        <begin position="1670"/>
        <end position="1679"/>
    </location>
</feature>
<feature type="disulfide bond" evidence="13">
    <location>
        <begin position="359"/>
        <end position="376"/>
    </location>
</feature>
<feature type="disulfide bond" evidence="13">
    <location>
        <begin position="454"/>
        <end position="463"/>
    </location>
</feature>
<feature type="domain" description="EGF-like" evidence="17">
    <location>
        <begin position="185"/>
        <end position="221"/>
    </location>
</feature>
<keyword evidence="6" id="KW-0677">Repeat</keyword>
<keyword evidence="4 15" id="KW-0812">Transmembrane</keyword>
<name>A0AAU9XCM9_9CNID</name>
<evidence type="ECO:0000256" key="3">
    <source>
        <dbReference type="ARBA" id="ARBA00022536"/>
    </source>
</evidence>
<evidence type="ECO:0000256" key="13">
    <source>
        <dbReference type="PROSITE-ProRule" id="PRU00076"/>
    </source>
</evidence>
<dbReference type="PROSITE" id="PS01187">
    <property type="entry name" value="EGF_CA"/>
    <property type="match status" value="5"/>
</dbReference>
<comment type="subcellular location">
    <subcellularLocation>
        <location evidence="1">Membrane</location>
        <topology evidence="1">Single-pass type I membrane protein</topology>
    </subcellularLocation>
</comment>
<feature type="domain" description="EGF-like" evidence="17">
    <location>
        <begin position="224"/>
        <end position="268"/>
    </location>
</feature>
<feature type="disulfide bond" evidence="13">
    <location>
        <begin position="239"/>
        <end position="256"/>
    </location>
</feature>
<feature type="disulfide bond" evidence="13">
    <location>
        <begin position="622"/>
        <end position="631"/>
    </location>
</feature>
<evidence type="ECO:0000256" key="10">
    <source>
        <dbReference type="ARBA" id="ARBA00023136"/>
    </source>
</evidence>
<feature type="domain" description="EGF-like" evidence="17">
    <location>
        <begin position="309"/>
        <end position="346"/>
    </location>
</feature>
<feature type="disulfide bond" evidence="13">
    <location>
        <begin position="1948"/>
        <end position="1957"/>
    </location>
</feature>
<dbReference type="GO" id="GO:0048863">
    <property type="term" value="P:stem cell differentiation"/>
    <property type="evidence" value="ECO:0007669"/>
    <property type="project" value="UniProtKB-ARBA"/>
</dbReference>
<keyword evidence="5" id="KW-0732">Signal</keyword>
<dbReference type="GO" id="GO:0005509">
    <property type="term" value="F:calcium ion binding"/>
    <property type="evidence" value="ECO:0007669"/>
    <property type="project" value="InterPro"/>
</dbReference>
<dbReference type="FunFam" id="2.10.25.10:FF:000247">
    <property type="entry name" value="Delta/notch like EGF repeat containing"/>
    <property type="match status" value="1"/>
</dbReference>
<feature type="domain" description="EGF-like" evidence="17">
    <location>
        <begin position="1806"/>
        <end position="1844"/>
    </location>
</feature>
<feature type="disulfide bond" evidence="13">
    <location>
        <begin position="211"/>
        <end position="220"/>
    </location>
</feature>
<feature type="disulfide bond" evidence="13">
    <location>
        <begin position="774"/>
        <end position="783"/>
    </location>
</feature>
<dbReference type="PROSITE" id="PS50026">
    <property type="entry name" value="EGF_3"/>
    <property type="match status" value="30"/>
</dbReference>
<dbReference type="PROSITE" id="PS00022">
    <property type="entry name" value="EGF_1"/>
    <property type="match status" value="27"/>
</dbReference>
<evidence type="ECO:0000259" key="17">
    <source>
        <dbReference type="PROSITE" id="PS50026"/>
    </source>
</evidence>
<feature type="disulfide bond" evidence="13">
    <location>
        <begin position="1611"/>
        <end position="1628"/>
    </location>
</feature>
<dbReference type="GO" id="GO:0007219">
    <property type="term" value="P:Notch signaling pathway"/>
    <property type="evidence" value="ECO:0007669"/>
    <property type="project" value="UniProtKB-KW"/>
</dbReference>
<feature type="domain" description="EGF-like" evidence="17">
    <location>
        <begin position="634"/>
        <end position="670"/>
    </location>
</feature>
<feature type="disulfide bond" evidence="13">
    <location>
        <begin position="1548"/>
        <end position="1557"/>
    </location>
</feature>
<dbReference type="InterPro" id="IPR000152">
    <property type="entry name" value="EGF-type_Asp/Asn_hydroxyl_site"/>
</dbReference>
<evidence type="ECO:0000256" key="6">
    <source>
        <dbReference type="ARBA" id="ARBA00022737"/>
    </source>
</evidence>
<evidence type="ECO:0000256" key="8">
    <source>
        <dbReference type="ARBA" id="ARBA00022976"/>
    </source>
</evidence>
<dbReference type="PROSITE" id="PS01186">
    <property type="entry name" value="EGF_2"/>
    <property type="match status" value="22"/>
</dbReference>
<feature type="disulfide bond" evidence="13">
    <location>
        <begin position="1215"/>
        <end position="1224"/>
    </location>
</feature>
<keyword evidence="19" id="KW-1185">Reference proteome</keyword>
<feature type="domain" description="EGF-like" evidence="17">
    <location>
        <begin position="547"/>
        <end position="591"/>
    </location>
</feature>
<dbReference type="FunFam" id="2.10.25.10:FF:000118">
    <property type="entry name" value="protein delta homolog 2"/>
    <property type="match status" value="1"/>
</dbReference>
<feature type="domain" description="EGF-like" evidence="17">
    <location>
        <begin position="593"/>
        <end position="632"/>
    </location>
</feature>
<feature type="disulfide bond" evidence="13">
    <location>
        <begin position="736"/>
        <end position="745"/>
    </location>
</feature>
<keyword evidence="11 13" id="KW-1015">Disulfide bond</keyword>
<dbReference type="Gene3D" id="2.60.120.200">
    <property type="match status" value="4"/>
</dbReference>
<accession>A0AAU9XCM9</accession>
<evidence type="ECO:0000256" key="9">
    <source>
        <dbReference type="ARBA" id="ARBA00022989"/>
    </source>
</evidence>
<feature type="disulfide bond" evidence="13">
    <location>
        <begin position="660"/>
        <end position="669"/>
    </location>
</feature>
<evidence type="ECO:0000256" key="11">
    <source>
        <dbReference type="ARBA" id="ARBA00023157"/>
    </source>
</evidence>
<evidence type="ECO:0000256" key="5">
    <source>
        <dbReference type="ARBA" id="ARBA00022729"/>
    </source>
</evidence>
<feature type="domain" description="EGF-like" evidence="17">
    <location>
        <begin position="1643"/>
        <end position="1680"/>
    </location>
</feature>
<feature type="disulfide bond" evidence="13">
    <location>
        <begin position="1456"/>
        <end position="1465"/>
    </location>
</feature>
<feature type="disulfide bond" evidence="13">
    <location>
        <begin position="581"/>
        <end position="590"/>
    </location>
</feature>
<dbReference type="GO" id="GO:0019904">
    <property type="term" value="F:protein domain specific binding"/>
    <property type="evidence" value="ECO:0007669"/>
    <property type="project" value="UniProtKB-ARBA"/>
</dbReference>
<feature type="disulfide bond" evidence="13">
    <location>
        <begin position="1850"/>
        <end position="1860"/>
    </location>
</feature>
<dbReference type="InterPro" id="IPR013320">
    <property type="entry name" value="ConA-like_dom_sf"/>
</dbReference>
<keyword evidence="2" id="KW-0217">Developmental protein</keyword>
<feature type="disulfide bond" evidence="13">
    <location>
        <begin position="471"/>
        <end position="481"/>
    </location>
</feature>
<feature type="domain" description="EGF-like" evidence="17">
    <location>
        <begin position="1920"/>
        <end position="1958"/>
    </location>
</feature>
<feature type="disulfide bond" evidence="13">
    <location>
        <begin position="1794"/>
        <end position="1803"/>
    </location>
</feature>
<dbReference type="Gene3D" id="2.10.25.10">
    <property type="entry name" value="Laminin"/>
    <property type="match status" value="29"/>
</dbReference>
<dbReference type="FunFam" id="2.10.25.10:FF:000063">
    <property type="entry name" value="Slit guidance ligand 2"/>
    <property type="match status" value="1"/>
</dbReference>
<feature type="domain" description="EGF-like" evidence="17">
    <location>
        <begin position="1522"/>
        <end position="1558"/>
    </location>
</feature>
<comment type="caution">
    <text evidence="13">Lacks conserved residue(s) required for the propagation of feature annotation.</text>
</comment>
<feature type="domain" description="EGF-like" evidence="17">
    <location>
        <begin position="1474"/>
        <end position="1520"/>
    </location>
</feature>
<dbReference type="GO" id="GO:0007399">
    <property type="term" value="P:nervous system development"/>
    <property type="evidence" value="ECO:0007669"/>
    <property type="project" value="UniProtKB-ARBA"/>
</dbReference>
<feature type="disulfide bond" evidence="13">
    <location>
        <begin position="529"/>
        <end position="538"/>
    </location>
</feature>
<dbReference type="PANTHER" id="PTHR12916">
    <property type="entry name" value="CYTOCHROME C OXIDASE POLYPEPTIDE VIC-2"/>
    <property type="match status" value="1"/>
</dbReference>
<dbReference type="SUPFAM" id="SSF57196">
    <property type="entry name" value="EGF/Laminin"/>
    <property type="match status" value="23"/>
</dbReference>
<feature type="disulfide bond" evidence="13">
    <location>
        <begin position="956"/>
        <end position="966"/>
    </location>
</feature>
<dbReference type="GO" id="GO:0048589">
    <property type="term" value="P:developmental growth"/>
    <property type="evidence" value="ECO:0007669"/>
    <property type="project" value="UniProtKB-ARBA"/>
</dbReference>
<dbReference type="FunFam" id="2.10.25.10:FF:000508">
    <property type="entry name" value="Eyes shut homolog"/>
    <property type="match status" value="1"/>
</dbReference>
<feature type="disulfide bond" evidence="13">
    <location>
        <begin position="1630"/>
        <end position="1639"/>
    </location>
</feature>
<evidence type="ECO:0000256" key="14">
    <source>
        <dbReference type="PROSITE-ProRule" id="PRU00122"/>
    </source>
</evidence>
<dbReference type="GO" id="GO:0048646">
    <property type="term" value="P:anatomical structure formation involved in morphogenesis"/>
    <property type="evidence" value="ECO:0007669"/>
    <property type="project" value="UniProtKB-ARBA"/>
</dbReference>
<feature type="domain" description="EGF-like" evidence="17">
    <location>
        <begin position="1766"/>
        <end position="1804"/>
    </location>
</feature>
<dbReference type="InterPro" id="IPR018097">
    <property type="entry name" value="EGF_Ca-bd_CS"/>
</dbReference>
<evidence type="ECO:0000256" key="2">
    <source>
        <dbReference type="ARBA" id="ARBA00022473"/>
    </source>
</evidence>
<feature type="disulfide bond" evidence="13">
    <location>
        <begin position="1929"/>
        <end position="1946"/>
    </location>
</feature>
<dbReference type="FunFam" id="2.10.25.10:FF:000095">
    <property type="entry name" value="Notch, isoform B"/>
    <property type="match status" value="1"/>
</dbReference>
<gene>
    <name evidence="18" type="ORF">PMEA_00020274</name>
</gene>
<feature type="domain" description="EGF-like" evidence="17">
    <location>
        <begin position="710"/>
        <end position="746"/>
    </location>
</feature>
<evidence type="ECO:0000256" key="4">
    <source>
        <dbReference type="ARBA" id="ARBA00022692"/>
    </source>
</evidence>
<feature type="domain" description="EGF-like" evidence="17">
    <location>
        <begin position="1682"/>
        <end position="1726"/>
    </location>
</feature>
<dbReference type="Proteomes" id="UP001159428">
    <property type="component" value="Unassembled WGS sequence"/>
</dbReference>
<evidence type="ECO:0000256" key="12">
    <source>
        <dbReference type="ARBA" id="ARBA00023180"/>
    </source>
</evidence>
<dbReference type="Pfam" id="PF02210">
    <property type="entry name" value="Laminin_G_2"/>
    <property type="match status" value="3"/>
</dbReference>
<feature type="domain" description="Laminin G" evidence="16">
    <location>
        <begin position="1007"/>
        <end position="1187"/>
    </location>
</feature>
<feature type="domain" description="EGF-like" evidence="17">
    <location>
        <begin position="428"/>
        <end position="464"/>
    </location>
</feature>
<feature type="domain" description="EGF-like" evidence="17">
    <location>
        <begin position="270"/>
        <end position="307"/>
    </location>
</feature>
<feature type="disulfide bond" evidence="13">
    <location>
        <begin position="603"/>
        <end position="620"/>
    </location>
</feature>
<feature type="disulfide bond" evidence="13">
    <location>
        <begin position="1510"/>
        <end position="1519"/>
    </location>
</feature>
<dbReference type="FunFam" id="2.10.25.10:FF:000066">
    <property type="entry name" value="FAT atypical cadherin 4"/>
    <property type="match status" value="1"/>
</dbReference>
<dbReference type="GO" id="GO:0035282">
    <property type="term" value="P:segmentation"/>
    <property type="evidence" value="ECO:0007669"/>
    <property type="project" value="UniProtKB-ARBA"/>
</dbReference>
<dbReference type="FunFam" id="2.10.25.10:FF:000143">
    <property type="entry name" value="Protein crumbs 1"/>
    <property type="match status" value="1"/>
</dbReference>
<dbReference type="GO" id="GO:0048732">
    <property type="term" value="P:gland development"/>
    <property type="evidence" value="ECO:0007669"/>
    <property type="project" value="UniProtKB-ARBA"/>
</dbReference>
<dbReference type="EMBL" id="CALNXJ010000037">
    <property type="protein sequence ID" value="CAH3142837.1"/>
    <property type="molecule type" value="Genomic_DNA"/>
</dbReference>
<dbReference type="PRINTS" id="PR01983">
    <property type="entry name" value="NOTCH"/>
</dbReference>
<feature type="domain" description="EGF-like" evidence="17">
    <location>
        <begin position="348"/>
        <end position="388"/>
    </location>
</feature>
<feature type="disulfide bond" evidence="13">
    <location>
        <begin position="1716"/>
        <end position="1725"/>
    </location>
</feature>
<dbReference type="FunFam" id="2.10.25.10:FF:000472">
    <property type="entry name" value="Uncharacterized protein, isoform A"/>
    <property type="match status" value="3"/>
</dbReference>
<feature type="disulfide bond" evidence="13">
    <location>
        <begin position="1775"/>
        <end position="1792"/>
    </location>
</feature>
<feature type="domain" description="EGF-like" evidence="17">
    <location>
        <begin position="1189"/>
        <end position="1225"/>
    </location>
</feature>
<dbReference type="CDD" id="cd00110">
    <property type="entry name" value="LamG"/>
    <property type="match status" value="3"/>
</dbReference>
<keyword evidence="9 15" id="KW-1133">Transmembrane helix</keyword>
<feature type="disulfide bond" evidence="14">
    <location>
        <begin position="923"/>
        <end position="950"/>
    </location>
</feature>
<evidence type="ECO:0000256" key="15">
    <source>
        <dbReference type="SAM" id="Phobius"/>
    </source>
</evidence>
<feature type="domain" description="Laminin G" evidence="16">
    <location>
        <begin position="1252"/>
        <end position="1429"/>
    </location>
</feature>
<dbReference type="InterPro" id="IPR049883">
    <property type="entry name" value="NOTCH1_EGF-like"/>
</dbReference>
<dbReference type="InterPro" id="IPR009030">
    <property type="entry name" value="Growth_fac_rcpt_cys_sf"/>
</dbReference>
<dbReference type="Pfam" id="PF12661">
    <property type="entry name" value="hEGF"/>
    <property type="match status" value="1"/>
</dbReference>
<dbReference type="PANTHER" id="PTHR12916:SF4">
    <property type="entry name" value="UNINFLATABLE, ISOFORM C"/>
    <property type="match status" value="1"/>
</dbReference>
<feature type="domain" description="EGF-like" evidence="17">
    <location>
        <begin position="1598"/>
        <end position="1640"/>
    </location>
</feature>
<feature type="domain" description="EGF-like" evidence="17">
    <location>
        <begin position="1560"/>
        <end position="1596"/>
    </location>
</feature>
<dbReference type="SUPFAM" id="SSF49899">
    <property type="entry name" value="Concanavalin A-like lectins/glucanases"/>
    <property type="match status" value="4"/>
</dbReference>
<dbReference type="InterPro" id="IPR001881">
    <property type="entry name" value="EGF-like_Ca-bd_dom"/>
</dbReference>
<feature type="disulfide bond" evidence="13">
    <location>
        <begin position="1871"/>
        <end position="1880"/>
    </location>
</feature>
<reference evidence="18 19" key="1">
    <citation type="submission" date="2022-05" db="EMBL/GenBank/DDBJ databases">
        <authorList>
            <consortium name="Genoscope - CEA"/>
            <person name="William W."/>
        </authorList>
    </citation>
    <scope>NUCLEOTIDE SEQUENCE [LARGE SCALE GENOMIC DNA]</scope>
</reference>
<dbReference type="GO" id="GO:0030097">
    <property type="term" value="P:hemopoiesis"/>
    <property type="evidence" value="ECO:0007669"/>
    <property type="project" value="UniProtKB-ARBA"/>
</dbReference>
<feature type="disulfide bond" evidence="13">
    <location>
        <begin position="378"/>
        <end position="387"/>
    </location>
</feature>
<keyword evidence="3 13" id="KW-0245">EGF-like domain</keyword>
<feature type="domain" description="EGF-like" evidence="17">
    <location>
        <begin position="952"/>
        <end position="987"/>
    </location>
</feature>
<dbReference type="PROSITE" id="PS50025">
    <property type="entry name" value="LAM_G_DOMAIN"/>
    <property type="match status" value="3"/>
</dbReference>
<keyword evidence="7" id="KW-0106">Calcium</keyword>